<dbReference type="EMBL" id="JAVDXU010000003">
    <property type="protein sequence ID" value="MDR7271584.1"/>
    <property type="molecule type" value="Genomic_DNA"/>
</dbReference>
<proteinExistence type="predicted"/>
<evidence type="ECO:0008006" key="3">
    <source>
        <dbReference type="Google" id="ProtNLM"/>
    </source>
</evidence>
<sequence>MPIRPLPVLLAVAILSAGCSPSQRFEDNEQLANYIAALVPPSSSLEQARASLAQHGFDCLNDKAGEGICRRQLSSFPCKQVQLAFLPATGGAVGKVRTRLDHICP</sequence>
<evidence type="ECO:0000313" key="2">
    <source>
        <dbReference type="Proteomes" id="UP001180453"/>
    </source>
</evidence>
<dbReference type="Proteomes" id="UP001180453">
    <property type="component" value="Unassembled WGS sequence"/>
</dbReference>
<protein>
    <recommendedName>
        <fullName evidence="3">Lipoprotein</fullName>
    </recommendedName>
</protein>
<keyword evidence="2" id="KW-1185">Reference proteome</keyword>
<comment type="caution">
    <text evidence="1">The sequence shown here is derived from an EMBL/GenBank/DDBJ whole genome shotgun (WGS) entry which is preliminary data.</text>
</comment>
<gene>
    <name evidence="1" type="ORF">J2X20_004252</name>
</gene>
<dbReference type="PROSITE" id="PS51257">
    <property type="entry name" value="PROKAR_LIPOPROTEIN"/>
    <property type="match status" value="1"/>
</dbReference>
<name>A0ABU1YRV3_ROSSA</name>
<reference evidence="1 2" key="1">
    <citation type="submission" date="2023-07" db="EMBL/GenBank/DDBJ databases">
        <title>Sorghum-associated microbial communities from plants grown in Nebraska, USA.</title>
        <authorList>
            <person name="Schachtman D."/>
        </authorList>
    </citation>
    <scope>NUCLEOTIDE SEQUENCE [LARGE SCALE GENOMIC DNA]</scope>
    <source>
        <strain evidence="1 2">BE314</strain>
    </source>
</reference>
<dbReference type="RefSeq" id="WP_310269061.1">
    <property type="nucleotide sequence ID" value="NZ_JAVDXU010000003.1"/>
</dbReference>
<accession>A0ABU1YRV3</accession>
<evidence type="ECO:0000313" key="1">
    <source>
        <dbReference type="EMBL" id="MDR7271584.1"/>
    </source>
</evidence>
<organism evidence="1 2">
    <name type="scientific">Roseateles saccharophilus</name>
    <name type="common">Pseudomonas saccharophila</name>
    <dbReference type="NCBI Taxonomy" id="304"/>
    <lineage>
        <taxon>Bacteria</taxon>
        <taxon>Pseudomonadati</taxon>
        <taxon>Pseudomonadota</taxon>
        <taxon>Betaproteobacteria</taxon>
        <taxon>Burkholderiales</taxon>
        <taxon>Sphaerotilaceae</taxon>
        <taxon>Roseateles</taxon>
    </lineage>
</organism>